<name>A0ABD5VJC0_9EURY</name>
<proteinExistence type="predicted"/>
<reference evidence="2 3" key="1">
    <citation type="journal article" date="2019" name="Int. J. Syst. Evol. Microbiol.">
        <title>The Global Catalogue of Microorganisms (GCM) 10K type strain sequencing project: providing services to taxonomists for standard genome sequencing and annotation.</title>
        <authorList>
            <consortium name="The Broad Institute Genomics Platform"/>
            <consortium name="The Broad Institute Genome Sequencing Center for Infectious Disease"/>
            <person name="Wu L."/>
            <person name="Ma J."/>
        </authorList>
    </citation>
    <scope>NUCLEOTIDE SEQUENCE [LARGE SCALE GENOMIC DNA]</scope>
    <source>
        <strain evidence="2 3">GX26</strain>
    </source>
</reference>
<protein>
    <submittedName>
        <fullName evidence="2">HTH domain-containing protein</fullName>
    </submittedName>
</protein>
<evidence type="ECO:0000313" key="3">
    <source>
        <dbReference type="Proteomes" id="UP001596395"/>
    </source>
</evidence>
<dbReference type="Pfam" id="PF20575">
    <property type="entry name" value="HTH_63"/>
    <property type="match status" value="1"/>
</dbReference>
<gene>
    <name evidence="2" type="ORF">ACFQGB_11860</name>
</gene>
<feature type="region of interest" description="Disordered" evidence="1">
    <location>
        <begin position="1"/>
        <end position="28"/>
    </location>
</feature>
<accession>A0ABD5VJC0</accession>
<dbReference type="AlphaFoldDB" id="A0ABD5VJC0"/>
<dbReference type="EMBL" id="JBHSXN010000002">
    <property type="protein sequence ID" value="MFC6953559.1"/>
    <property type="molecule type" value="Genomic_DNA"/>
</dbReference>
<organism evidence="2 3">
    <name type="scientific">Halorubellus litoreus</name>
    <dbReference type="NCBI Taxonomy" id="755308"/>
    <lineage>
        <taxon>Archaea</taxon>
        <taxon>Methanobacteriati</taxon>
        <taxon>Methanobacteriota</taxon>
        <taxon>Stenosarchaea group</taxon>
        <taxon>Halobacteria</taxon>
        <taxon>Halobacteriales</taxon>
        <taxon>Halorubellaceae</taxon>
        <taxon>Halorubellus</taxon>
    </lineage>
</organism>
<evidence type="ECO:0000313" key="2">
    <source>
        <dbReference type="EMBL" id="MFC6953559.1"/>
    </source>
</evidence>
<dbReference type="RefSeq" id="WP_336350516.1">
    <property type="nucleotide sequence ID" value="NZ_JAZAQL010000002.1"/>
</dbReference>
<dbReference type="InterPro" id="IPR046783">
    <property type="entry name" value="HTH_63"/>
</dbReference>
<evidence type="ECO:0000256" key="1">
    <source>
        <dbReference type="SAM" id="MobiDB-lite"/>
    </source>
</evidence>
<comment type="caution">
    <text evidence="2">The sequence shown here is derived from an EMBL/GenBank/DDBJ whole genome shotgun (WGS) entry which is preliminary data.</text>
</comment>
<keyword evidence="3" id="KW-1185">Reference proteome</keyword>
<sequence>MTRQPQAVDGGTSAELWVRADVPGGSNDRQERLYERALDVDAYADVRTRLVPNRFSLSGVAADSPAGSTISDLVVDAKRWAASAGVDLDPYLPVTDESSLACTDTRRVLTFPSVTLVERDDEGITHVAPHVDDGRVVSVESRLAALAADEDSPDDEPDAVLARS</sequence>
<dbReference type="Proteomes" id="UP001596395">
    <property type="component" value="Unassembled WGS sequence"/>
</dbReference>